<evidence type="ECO:0000313" key="10">
    <source>
        <dbReference type="EMBL" id="AVY96088.1"/>
    </source>
</evidence>
<feature type="transmembrane region" description="Helical" evidence="9">
    <location>
        <begin position="340"/>
        <end position="358"/>
    </location>
</feature>
<dbReference type="GO" id="GO:0015190">
    <property type="term" value="F:L-leucine transmembrane transporter activity"/>
    <property type="evidence" value="ECO:0007669"/>
    <property type="project" value="TreeGrafter"/>
</dbReference>
<dbReference type="EMBL" id="CP028519">
    <property type="protein sequence ID" value="AVY96088.1"/>
    <property type="molecule type" value="Genomic_DNA"/>
</dbReference>
<dbReference type="PANTHER" id="PTHR30588">
    <property type="entry name" value="BRANCHED-CHAIN AMINO ACID TRANSPORT SYSTEM 2 CARRIER PROTEIN"/>
    <property type="match status" value="1"/>
</dbReference>
<keyword evidence="7 9" id="KW-1133">Transmembrane helix</keyword>
<dbReference type="GO" id="GO:0015820">
    <property type="term" value="P:L-leucine transport"/>
    <property type="evidence" value="ECO:0007669"/>
    <property type="project" value="TreeGrafter"/>
</dbReference>
<feature type="transmembrane region" description="Helical" evidence="9">
    <location>
        <begin position="411"/>
        <end position="431"/>
    </location>
</feature>
<dbReference type="GO" id="GO:0005304">
    <property type="term" value="F:L-valine transmembrane transporter activity"/>
    <property type="evidence" value="ECO:0007669"/>
    <property type="project" value="TreeGrafter"/>
</dbReference>
<keyword evidence="4" id="KW-1003">Cell membrane</keyword>
<evidence type="ECO:0000313" key="11">
    <source>
        <dbReference type="Proteomes" id="UP000244173"/>
    </source>
</evidence>
<feature type="transmembrane region" description="Helical" evidence="9">
    <location>
        <begin position="370"/>
        <end position="391"/>
    </location>
</feature>
<dbReference type="GO" id="GO:0015188">
    <property type="term" value="F:L-isoleucine transmembrane transporter activity"/>
    <property type="evidence" value="ECO:0007669"/>
    <property type="project" value="TreeGrafter"/>
</dbReference>
<protein>
    <recommendedName>
        <fullName evidence="9">Branched-chain amino acid transport system carrier protein</fullName>
    </recommendedName>
</protein>
<dbReference type="KEGG" id="maer:DAI18_12865"/>
<reference evidence="10 11" key="1">
    <citation type="submission" date="2018-04" db="EMBL/GenBank/DDBJ databases">
        <title>Denitrifier Microvirgula.</title>
        <authorList>
            <person name="Anderson E."/>
            <person name="Jang J."/>
            <person name="Ishii S."/>
        </authorList>
    </citation>
    <scope>NUCLEOTIDE SEQUENCE [LARGE SCALE GENOMIC DNA]</scope>
    <source>
        <strain evidence="10 11">BE2.4</strain>
    </source>
</reference>
<feature type="transmembrane region" description="Helical" evidence="9">
    <location>
        <begin position="226"/>
        <end position="247"/>
    </location>
</feature>
<keyword evidence="6 9" id="KW-0029">Amino-acid transport</keyword>
<feature type="transmembrane region" description="Helical" evidence="9">
    <location>
        <begin position="42"/>
        <end position="65"/>
    </location>
</feature>
<proteinExistence type="inferred from homology"/>
<sequence>MNRETLSVQDIIALGFMTFALFVGAGNIIFPPMVGFESGSQVWPAAAGFLITAVGLPIATVVAMARAGGGLGRLTLPLGRTAGMVLAVVCYLAIGPLFAVPRTAVVTYEAGIAPALGHSDLHLLLFSIIYFVLVLLISLKPGRLLDSVGKCLAPLKIAALAILGVAACLWPAGTVGPVAASYQDSALSQGMVAGYQTMDTLGALMFGLVIANAIRSRGITSTRSIARYTVIAGLIAGTGLVLVYLSLFQLGNTSHGIASDASNGAALLHAYVQHTFGTGGSTFLAVLIGIACLVTAVGLITAFSEFFSELLGVSYNKIAITTALFSLLVSNMGLDALLRVSLPVLTAVYPPCIVMILLSFVESKWRSPRLVVAPTMAIALLFGIADGIKAAGLEAWGLDQVAALPLASEGMSWLVPSLTVLVCCALADRFVPRHAERTVAQDS</sequence>
<evidence type="ECO:0000256" key="2">
    <source>
        <dbReference type="ARBA" id="ARBA00008540"/>
    </source>
</evidence>
<dbReference type="GO" id="GO:0015818">
    <property type="term" value="P:isoleucine transport"/>
    <property type="evidence" value="ECO:0007669"/>
    <property type="project" value="TreeGrafter"/>
</dbReference>
<evidence type="ECO:0000256" key="6">
    <source>
        <dbReference type="ARBA" id="ARBA00022970"/>
    </source>
</evidence>
<evidence type="ECO:0000256" key="8">
    <source>
        <dbReference type="ARBA" id="ARBA00023136"/>
    </source>
</evidence>
<dbReference type="NCBIfam" id="TIGR00796">
    <property type="entry name" value="livcs"/>
    <property type="match status" value="1"/>
</dbReference>
<feature type="transmembrane region" description="Helical" evidence="9">
    <location>
        <begin position="283"/>
        <end position="303"/>
    </location>
</feature>
<dbReference type="AlphaFoldDB" id="A0A2S0PFC5"/>
<keyword evidence="8 9" id="KW-0472">Membrane</keyword>
<dbReference type="RefSeq" id="WP_107890342.1">
    <property type="nucleotide sequence ID" value="NZ_CP028519.1"/>
</dbReference>
<evidence type="ECO:0000256" key="4">
    <source>
        <dbReference type="ARBA" id="ARBA00022475"/>
    </source>
</evidence>
<dbReference type="PANTHER" id="PTHR30588:SF0">
    <property type="entry name" value="BRANCHED-CHAIN AMINO ACID PERMEASE BRNQ"/>
    <property type="match status" value="1"/>
</dbReference>
<keyword evidence="5 9" id="KW-0812">Transmembrane</keyword>
<dbReference type="STRING" id="1122240.GCA_000620105_02654"/>
<keyword evidence="3 9" id="KW-0813">Transport</keyword>
<accession>A0A2S0PFC5</accession>
<dbReference type="Pfam" id="PF05525">
    <property type="entry name" value="Branch_AA_trans"/>
    <property type="match status" value="1"/>
</dbReference>
<feature type="transmembrane region" description="Helical" evidence="9">
    <location>
        <begin position="315"/>
        <end position="334"/>
    </location>
</feature>
<comment type="similarity">
    <text evidence="2 9">Belongs to the branched chain amino acid transporter family.</text>
</comment>
<feature type="transmembrane region" description="Helical" evidence="9">
    <location>
        <begin position="12"/>
        <end position="30"/>
    </location>
</feature>
<evidence type="ECO:0000256" key="3">
    <source>
        <dbReference type="ARBA" id="ARBA00022448"/>
    </source>
</evidence>
<evidence type="ECO:0000256" key="9">
    <source>
        <dbReference type="RuleBase" id="RU362122"/>
    </source>
</evidence>
<comment type="function">
    <text evidence="9">Component of the transport system for branched-chain amino acids.</text>
</comment>
<dbReference type="Proteomes" id="UP000244173">
    <property type="component" value="Chromosome"/>
</dbReference>
<keyword evidence="11" id="KW-1185">Reference proteome</keyword>
<feature type="transmembrane region" description="Helical" evidence="9">
    <location>
        <begin position="193"/>
        <end position="214"/>
    </location>
</feature>
<dbReference type="OrthoDB" id="9783920at2"/>
<feature type="transmembrane region" description="Helical" evidence="9">
    <location>
        <begin position="151"/>
        <end position="173"/>
    </location>
</feature>
<name>A0A2S0PFC5_9NEIS</name>
<dbReference type="GO" id="GO:0005886">
    <property type="term" value="C:plasma membrane"/>
    <property type="evidence" value="ECO:0007669"/>
    <property type="project" value="UniProtKB-SubCell"/>
</dbReference>
<evidence type="ECO:0000256" key="1">
    <source>
        <dbReference type="ARBA" id="ARBA00004651"/>
    </source>
</evidence>
<dbReference type="InterPro" id="IPR004685">
    <property type="entry name" value="Brnchd-chn_aa_trnsp_Livcs"/>
</dbReference>
<evidence type="ECO:0000256" key="5">
    <source>
        <dbReference type="ARBA" id="ARBA00022692"/>
    </source>
</evidence>
<gene>
    <name evidence="10" type="primary">brnQ</name>
    <name evidence="10" type="ORF">DAI18_12865</name>
</gene>
<feature type="transmembrane region" description="Helical" evidence="9">
    <location>
        <begin position="77"/>
        <end position="101"/>
    </location>
</feature>
<organism evidence="10 11">
    <name type="scientific">Microvirgula aerodenitrificans</name>
    <dbReference type="NCBI Taxonomy" id="57480"/>
    <lineage>
        <taxon>Bacteria</taxon>
        <taxon>Pseudomonadati</taxon>
        <taxon>Pseudomonadota</taxon>
        <taxon>Betaproteobacteria</taxon>
        <taxon>Neisseriales</taxon>
        <taxon>Aquaspirillaceae</taxon>
        <taxon>Microvirgula</taxon>
    </lineage>
</organism>
<feature type="transmembrane region" description="Helical" evidence="9">
    <location>
        <begin position="121"/>
        <end position="139"/>
    </location>
</feature>
<comment type="subcellular location">
    <subcellularLocation>
        <location evidence="9">Cell inner membrane</location>
        <topology evidence="9">Multi-pass membrane protein</topology>
    </subcellularLocation>
    <subcellularLocation>
        <location evidence="1">Cell membrane</location>
        <topology evidence="1">Multi-pass membrane protein</topology>
    </subcellularLocation>
</comment>
<evidence type="ECO:0000256" key="7">
    <source>
        <dbReference type="ARBA" id="ARBA00022989"/>
    </source>
</evidence>